<keyword evidence="2" id="KW-1185">Reference proteome</keyword>
<reference evidence="1 2" key="1">
    <citation type="journal article" date="2014" name="Environ. Microbiol.">
        <title>Halorhabdus tiamatea: proteogenomics and glycosidase activity measurements identify the first cultivated euryarchaeon from a deep-sea anoxic brine lake as potential polysaccharide degrader.</title>
        <authorList>
            <person name="Werner J."/>
            <person name="Ferrer M."/>
            <person name="Michel G."/>
            <person name="Mann A.J."/>
            <person name="Huang S."/>
            <person name="Juarez S."/>
            <person name="Ciordia S."/>
            <person name="Albar J.P."/>
            <person name="Alcaide M."/>
            <person name="La Cono V."/>
            <person name="Yakimov M.M."/>
            <person name="Antunes A."/>
            <person name="Taborda M."/>
            <person name="Da Costa M.S."/>
            <person name="Amann R.I."/>
            <person name="Gloeckner F.O."/>
            <person name="Golyshina O.V."/>
            <person name="Golyshin P.N."/>
            <person name="Teeling H."/>
        </authorList>
    </citation>
    <scope>NUCLEOTIDE SEQUENCE [LARGE SCALE GENOMIC DNA]</scope>
    <source>
        <strain evidence="2">SARL4B</strain>
    </source>
</reference>
<accession>S6CYJ0</accession>
<proteinExistence type="predicted"/>
<evidence type="ECO:0008006" key="3">
    <source>
        <dbReference type="Google" id="ProtNLM"/>
    </source>
</evidence>
<dbReference type="EMBL" id="HF571520">
    <property type="protein sequence ID" value="CCQ32243.1"/>
    <property type="molecule type" value="Genomic_DNA"/>
</dbReference>
<protein>
    <recommendedName>
        <fullName evidence="3">Cobyric acid synthase</fullName>
    </recommendedName>
</protein>
<sequence length="224" mass="24007">MNPFTPKPNEDGTIDLVFGDETVEENVDIVAGFRGEDATLADPDHHEAVLDTADTALSELRAENDIVVIEGSGPAQLVGFGPISEWFDLANMQTAAMADAATFLVTDNLDAVPGTLSDLEPEHRDLVEGVVLDIPELAQDLVNIGIDQDLLLAAGGAQIREQHGDEMPIVATLPKYPQLADLPDLDPLTLGPKISFEQWEVTIDSIATEAAPYVDLAEIVQKAE</sequence>
<name>S6CYJ0_9EURY</name>
<organism evidence="1 2">
    <name type="scientific">Halorhabdus tiamatea SARL4B</name>
    <dbReference type="NCBI Taxonomy" id="1033806"/>
    <lineage>
        <taxon>Archaea</taxon>
        <taxon>Methanobacteriati</taxon>
        <taxon>Methanobacteriota</taxon>
        <taxon>Stenosarchaea group</taxon>
        <taxon>Halobacteria</taxon>
        <taxon>Halobacteriales</taxon>
        <taxon>Haloarculaceae</taxon>
        <taxon>Halorhabdus</taxon>
    </lineage>
</organism>
<dbReference type="KEGG" id="hti:HTIA_0092"/>
<dbReference type="AlphaFoldDB" id="S6CYJ0"/>
<gene>
    <name evidence="1" type="ORF">HTIA_0092</name>
</gene>
<dbReference type="Proteomes" id="UP000015381">
    <property type="component" value="Chromosome I"/>
</dbReference>
<evidence type="ECO:0000313" key="2">
    <source>
        <dbReference type="Proteomes" id="UP000015381"/>
    </source>
</evidence>
<dbReference type="HOGENOM" id="CLU_1232752_0_0_2"/>
<evidence type="ECO:0000313" key="1">
    <source>
        <dbReference type="EMBL" id="CCQ32243.1"/>
    </source>
</evidence>